<gene>
    <name evidence="2" type="ORF">DESPIG_02982</name>
</gene>
<dbReference type="Proteomes" id="UP000003676">
    <property type="component" value="Unassembled WGS sequence"/>
</dbReference>
<reference evidence="2 3" key="1">
    <citation type="submission" date="2008-10" db="EMBL/GenBank/DDBJ databases">
        <title>Draft genome sequence of Desulvovibrio piger (ATCC 29098).</title>
        <authorList>
            <person name="Sudarsanam P."/>
            <person name="Ley R."/>
            <person name="Guruge J."/>
            <person name="Turnbaugh P.J."/>
            <person name="Mahowald M."/>
            <person name="Liep D."/>
            <person name="Gordon J."/>
        </authorList>
    </citation>
    <scope>NUCLEOTIDE SEQUENCE [LARGE SCALE GENOMIC DNA]</scope>
    <source>
        <strain evidence="2 3">ATCC 29098</strain>
    </source>
</reference>
<protein>
    <submittedName>
        <fullName evidence="2">Uncharacterized protein</fullName>
    </submittedName>
</protein>
<organism evidence="2 3">
    <name type="scientific">Desulfovibrio piger ATCC 29098</name>
    <dbReference type="NCBI Taxonomy" id="411464"/>
    <lineage>
        <taxon>Bacteria</taxon>
        <taxon>Pseudomonadati</taxon>
        <taxon>Thermodesulfobacteriota</taxon>
        <taxon>Desulfovibrionia</taxon>
        <taxon>Desulfovibrionales</taxon>
        <taxon>Desulfovibrionaceae</taxon>
        <taxon>Desulfovibrio</taxon>
    </lineage>
</organism>
<dbReference type="AlphaFoldDB" id="B6WY02"/>
<comment type="caution">
    <text evidence="2">The sequence shown here is derived from an EMBL/GenBank/DDBJ whole genome shotgun (WGS) entry which is preliminary data.</text>
</comment>
<sequence>MKAFCGPRPGGPGALAALRGPKFLSLRMHPFSGRASLKQESCQPPVFPKKHRPRAAGTEAPAAAPAAEKKHFPLLTPPSAMLITTPY</sequence>
<reference evidence="2 3" key="2">
    <citation type="submission" date="2008-10" db="EMBL/GenBank/DDBJ databases">
        <authorList>
            <person name="Fulton L."/>
            <person name="Clifton S."/>
            <person name="Fulton B."/>
            <person name="Xu J."/>
            <person name="Minx P."/>
            <person name="Pepin K.H."/>
            <person name="Johnson M."/>
            <person name="Bhonagiri V."/>
            <person name="Nash W.E."/>
            <person name="Mardis E.R."/>
            <person name="Wilson R.K."/>
        </authorList>
    </citation>
    <scope>NUCLEOTIDE SEQUENCE [LARGE SCALE GENOMIC DNA]</scope>
    <source>
        <strain evidence="2 3">ATCC 29098</strain>
    </source>
</reference>
<accession>B6WY02</accession>
<feature type="compositionally biased region" description="Low complexity" evidence="1">
    <location>
        <begin position="55"/>
        <end position="66"/>
    </location>
</feature>
<feature type="region of interest" description="Disordered" evidence="1">
    <location>
        <begin position="35"/>
        <end position="71"/>
    </location>
</feature>
<name>B6WY02_9BACT</name>
<proteinExistence type="predicted"/>
<evidence type="ECO:0000313" key="2">
    <source>
        <dbReference type="EMBL" id="EEB32169.1"/>
    </source>
</evidence>
<evidence type="ECO:0000313" key="3">
    <source>
        <dbReference type="Proteomes" id="UP000003676"/>
    </source>
</evidence>
<dbReference type="HOGENOM" id="CLU_2478305_0_0_7"/>
<dbReference type="EMBL" id="ABXU01000085">
    <property type="protein sequence ID" value="EEB32169.1"/>
    <property type="molecule type" value="Genomic_DNA"/>
</dbReference>
<evidence type="ECO:0000256" key="1">
    <source>
        <dbReference type="SAM" id="MobiDB-lite"/>
    </source>
</evidence>